<gene>
    <name evidence="1" type="ORF">FGG15_15055</name>
</gene>
<organism evidence="1 2">
    <name type="scientific">Flagellimonas algicola</name>
    <dbReference type="NCBI Taxonomy" id="2583815"/>
    <lineage>
        <taxon>Bacteria</taxon>
        <taxon>Pseudomonadati</taxon>
        <taxon>Bacteroidota</taxon>
        <taxon>Flavobacteriia</taxon>
        <taxon>Flavobacteriales</taxon>
        <taxon>Flavobacteriaceae</taxon>
        <taxon>Flagellimonas</taxon>
    </lineage>
</organism>
<comment type="caution">
    <text evidence="1">The sequence shown here is derived from an EMBL/GenBank/DDBJ whole genome shotgun (WGS) entry which is preliminary data.</text>
</comment>
<dbReference type="SUPFAM" id="SSF160379">
    <property type="entry name" value="SP0830-like"/>
    <property type="match status" value="1"/>
</dbReference>
<dbReference type="EMBL" id="VCNI01000002">
    <property type="protein sequence ID" value="TMU55484.1"/>
    <property type="molecule type" value="Genomic_DNA"/>
</dbReference>
<accession>A0ABY2WKX2</accession>
<sequence>MKTFIVLLRGINVGGQKKIKMADLRQCLTQSGFQDVETYIQSGNLSCKKDGLTAKAVEIEVHKVILKHFGFDVPTLVLTKEELKRIIDQNPYAGEEEKSLYFVLLKSEPEKDLMDSFNLLHFDNEAFQVNHNCVYLCCKAGYGKAKLSNNLIENKLKVQATTRNFRTMMKLLEMAQS</sequence>
<dbReference type="PANTHER" id="PTHR36439">
    <property type="entry name" value="BLL4334 PROTEIN"/>
    <property type="match status" value="1"/>
</dbReference>
<reference evidence="1 2" key="1">
    <citation type="submission" date="2019-05" db="EMBL/GenBank/DDBJ databases">
        <title>Flagellimonas sp. AsT0115, sp. nov., isolated from a marine red algae, Asparagopsis taxiformis.</title>
        <authorList>
            <person name="Kim J."/>
            <person name="Jeong S.E."/>
            <person name="Jeon C.O."/>
        </authorList>
    </citation>
    <scope>NUCLEOTIDE SEQUENCE [LARGE SCALE GENOMIC DNA]</scope>
    <source>
        <strain evidence="1 2">AsT0115</strain>
    </source>
</reference>
<keyword evidence="2" id="KW-1185">Reference proteome</keyword>
<proteinExistence type="predicted"/>
<evidence type="ECO:0000313" key="1">
    <source>
        <dbReference type="EMBL" id="TMU55484.1"/>
    </source>
</evidence>
<dbReference type="InterPro" id="IPR012545">
    <property type="entry name" value="DUF1697"/>
</dbReference>
<dbReference type="Proteomes" id="UP000751614">
    <property type="component" value="Unassembled WGS sequence"/>
</dbReference>
<evidence type="ECO:0000313" key="2">
    <source>
        <dbReference type="Proteomes" id="UP000751614"/>
    </source>
</evidence>
<dbReference type="PANTHER" id="PTHR36439:SF1">
    <property type="entry name" value="DUF1697 DOMAIN-CONTAINING PROTEIN"/>
    <property type="match status" value="1"/>
</dbReference>
<protein>
    <submittedName>
        <fullName evidence="1">DUF1697 domain-containing protein</fullName>
    </submittedName>
</protein>
<dbReference type="Gene3D" id="3.30.70.1280">
    <property type="entry name" value="SP0830-like domains"/>
    <property type="match status" value="1"/>
</dbReference>
<dbReference type="RefSeq" id="WP_138837675.1">
    <property type="nucleotide sequence ID" value="NZ_VCNI01000002.1"/>
</dbReference>
<dbReference type="Pfam" id="PF08002">
    <property type="entry name" value="DUF1697"/>
    <property type="match status" value="1"/>
</dbReference>
<dbReference type="PIRSF" id="PIRSF008502">
    <property type="entry name" value="UCP008502"/>
    <property type="match status" value="1"/>
</dbReference>
<name>A0ABY2WKX2_9FLAO</name>
<dbReference type="Gene3D" id="3.30.70.1260">
    <property type="entry name" value="bacterial protein sp0830 like"/>
    <property type="match status" value="1"/>
</dbReference>